<dbReference type="AlphaFoldDB" id="A0A4R6NBT0"/>
<dbReference type="EMBL" id="SNXE01000001">
    <property type="protein sequence ID" value="TDP13078.1"/>
    <property type="molecule type" value="Genomic_DNA"/>
</dbReference>
<dbReference type="InterPro" id="IPR023753">
    <property type="entry name" value="FAD/NAD-binding_dom"/>
</dbReference>
<evidence type="ECO:0000313" key="4">
    <source>
        <dbReference type="Proteomes" id="UP000295357"/>
    </source>
</evidence>
<gene>
    <name evidence="3" type="ORF">DFR39_101552</name>
</gene>
<dbReference type="SUPFAM" id="SSF55729">
    <property type="entry name" value="Acyl-CoA N-acyltransferases (Nat)"/>
    <property type="match status" value="1"/>
</dbReference>
<sequence>MLPTSLTLRQAGPADWPAIQALLQTLGLPTAGAQHHLATFVLALSGEELLGCAGAEVYGRHALLRSVAVAPAWQGRGLGRRLLQVLLQQARAREIASLHLLTQGASGYFTRLGFAVAPRSSAPAGLQASAEFRGACPADAVFMSLALQAPAPAMADDLPVAVLGAGPVGLAAAAQLLERGLPFVLLEAGDSVGRNLLDYGHVRLFSPWRYNIDASMARRLSASGWTAPPEDELPLAAEVVERVLRPFAALPELARALKLGARVSALSREGMDKVKSAGRERAPFVLRYQQDGREHELRARAVLDATGTWNQPNPLGANGLPARGEAEAAAQIHYGIPDIAGAQRARYAGRRTLVVGAGHSAANALLDLAALAREAPGTRLAWALRSSALHKAFGGGAADALPARGALGSALQQLSQEGGLEVLSGLRIEAVQREADGRLTVSGRDEQGQALSLAGFDQIICATGQRPDLSLGRELRLRLDPWLESTEALGPLIDPNLHSCGTVRPHGHRELAHPEPGFYTLGVKSYGRAPTFLMATGFEQARSVVAALAGDLEAADRLELALPETGVCSLGGSASAPAAPASPAAAGCCPTPASAPAPAACATACQPATPARSACCG</sequence>
<dbReference type="GO" id="GO:0050660">
    <property type="term" value="F:flavin adenine dinucleotide binding"/>
    <property type="evidence" value="ECO:0007669"/>
    <property type="project" value="TreeGrafter"/>
</dbReference>
<dbReference type="Pfam" id="PF07992">
    <property type="entry name" value="Pyr_redox_2"/>
    <property type="match status" value="1"/>
</dbReference>
<evidence type="ECO:0000256" key="1">
    <source>
        <dbReference type="ARBA" id="ARBA00023002"/>
    </source>
</evidence>
<organism evidence="3 4">
    <name type="scientific">Roseateles asaccharophilus</name>
    <dbReference type="NCBI Taxonomy" id="582607"/>
    <lineage>
        <taxon>Bacteria</taxon>
        <taxon>Pseudomonadati</taxon>
        <taxon>Pseudomonadota</taxon>
        <taxon>Betaproteobacteria</taxon>
        <taxon>Burkholderiales</taxon>
        <taxon>Sphaerotilaceae</taxon>
        <taxon>Roseateles</taxon>
    </lineage>
</organism>
<reference evidence="3 4" key="1">
    <citation type="submission" date="2019-03" db="EMBL/GenBank/DDBJ databases">
        <title>Genomic Encyclopedia of Type Strains, Phase IV (KMG-IV): sequencing the most valuable type-strain genomes for metagenomic binning, comparative biology and taxonomic classification.</title>
        <authorList>
            <person name="Goeker M."/>
        </authorList>
    </citation>
    <scope>NUCLEOTIDE SEQUENCE [LARGE SCALE GENOMIC DNA]</scope>
    <source>
        <strain evidence="3 4">DSM 25082</strain>
    </source>
</reference>
<evidence type="ECO:0000313" key="3">
    <source>
        <dbReference type="EMBL" id="TDP13078.1"/>
    </source>
</evidence>
<accession>A0A4R6NBT0</accession>
<dbReference type="InterPro" id="IPR050982">
    <property type="entry name" value="Auxin_biosynth/cation_transpt"/>
</dbReference>
<dbReference type="PRINTS" id="PR00411">
    <property type="entry name" value="PNDRDTASEI"/>
</dbReference>
<dbReference type="PRINTS" id="PR00368">
    <property type="entry name" value="FADPNR"/>
</dbReference>
<dbReference type="CDD" id="cd04301">
    <property type="entry name" value="NAT_SF"/>
    <property type="match status" value="1"/>
</dbReference>
<proteinExistence type="predicted"/>
<keyword evidence="1" id="KW-0560">Oxidoreductase</keyword>
<dbReference type="PANTHER" id="PTHR43539">
    <property type="entry name" value="FLAVIN-BINDING MONOOXYGENASE-LIKE PROTEIN (AFU_ORTHOLOGUE AFUA_4G09220)"/>
    <property type="match status" value="1"/>
</dbReference>
<keyword evidence="3" id="KW-0808">Transferase</keyword>
<dbReference type="InterPro" id="IPR000182">
    <property type="entry name" value="GNAT_dom"/>
</dbReference>
<dbReference type="Pfam" id="PF00583">
    <property type="entry name" value="Acetyltransf_1"/>
    <property type="match status" value="1"/>
</dbReference>
<dbReference type="InterPro" id="IPR036188">
    <property type="entry name" value="FAD/NAD-bd_sf"/>
</dbReference>
<dbReference type="SUPFAM" id="SSF51905">
    <property type="entry name" value="FAD/NAD(P)-binding domain"/>
    <property type="match status" value="1"/>
</dbReference>
<keyword evidence="4" id="KW-1185">Reference proteome</keyword>
<dbReference type="RefSeq" id="WP_133601991.1">
    <property type="nucleotide sequence ID" value="NZ_JAUFPJ010000001.1"/>
</dbReference>
<protein>
    <submittedName>
        <fullName evidence="3">N-acetylglutamate synthase-like GNAT family acetyltransferase</fullName>
    </submittedName>
</protein>
<comment type="caution">
    <text evidence="3">The sequence shown here is derived from an EMBL/GenBank/DDBJ whole genome shotgun (WGS) entry which is preliminary data.</text>
</comment>
<evidence type="ECO:0000259" key="2">
    <source>
        <dbReference type="PROSITE" id="PS51186"/>
    </source>
</evidence>
<dbReference type="NCBIfam" id="NF040501">
    <property type="entry name" value="resist_ArsN2"/>
    <property type="match status" value="1"/>
</dbReference>
<dbReference type="Proteomes" id="UP000295357">
    <property type="component" value="Unassembled WGS sequence"/>
</dbReference>
<dbReference type="GO" id="GO:0004497">
    <property type="term" value="F:monooxygenase activity"/>
    <property type="evidence" value="ECO:0007669"/>
    <property type="project" value="TreeGrafter"/>
</dbReference>
<dbReference type="OrthoDB" id="9773233at2"/>
<name>A0A4R6NBT0_9BURK</name>
<dbReference type="PANTHER" id="PTHR43539:SF78">
    <property type="entry name" value="FLAVIN-CONTAINING MONOOXYGENASE"/>
    <property type="match status" value="1"/>
</dbReference>
<dbReference type="Gene3D" id="3.40.630.30">
    <property type="match status" value="1"/>
</dbReference>
<dbReference type="GO" id="GO:0016747">
    <property type="term" value="F:acyltransferase activity, transferring groups other than amino-acyl groups"/>
    <property type="evidence" value="ECO:0007669"/>
    <property type="project" value="InterPro"/>
</dbReference>
<dbReference type="PROSITE" id="PS51186">
    <property type="entry name" value="GNAT"/>
    <property type="match status" value="1"/>
</dbReference>
<feature type="domain" description="N-acetyltransferase" evidence="2">
    <location>
        <begin position="6"/>
        <end position="148"/>
    </location>
</feature>
<dbReference type="Gene3D" id="3.50.50.60">
    <property type="entry name" value="FAD/NAD(P)-binding domain"/>
    <property type="match status" value="1"/>
</dbReference>
<dbReference type="InterPro" id="IPR016181">
    <property type="entry name" value="Acyl_CoA_acyltransferase"/>
</dbReference>